<dbReference type="Proteomes" id="UP001321473">
    <property type="component" value="Unassembled WGS sequence"/>
</dbReference>
<dbReference type="EMBL" id="JARKHS020021882">
    <property type="protein sequence ID" value="KAK8769925.1"/>
    <property type="molecule type" value="Genomic_DNA"/>
</dbReference>
<gene>
    <name evidence="1" type="ORF">V5799_013610</name>
</gene>
<reference evidence="1 2" key="1">
    <citation type="journal article" date="2023" name="Arcadia Sci">
        <title>De novo assembly of a long-read Amblyomma americanum tick genome.</title>
        <authorList>
            <person name="Chou S."/>
            <person name="Poskanzer K.E."/>
            <person name="Rollins M."/>
            <person name="Thuy-Boun P.S."/>
        </authorList>
    </citation>
    <scope>NUCLEOTIDE SEQUENCE [LARGE SCALE GENOMIC DNA]</scope>
    <source>
        <strain evidence="1">F_SG_1</strain>
        <tissue evidence="1">Salivary glands</tissue>
    </source>
</reference>
<protein>
    <submittedName>
        <fullName evidence="1">Uncharacterized protein</fullName>
    </submittedName>
</protein>
<evidence type="ECO:0000313" key="1">
    <source>
        <dbReference type="EMBL" id="KAK8769925.1"/>
    </source>
</evidence>
<sequence length="86" mass="9809">MRDNVSVMRGLAQHTRVEHSKWMWNLLEFMALINNNEAIHNDMDSCGLRLNDSLVRIDARVLPPEKVMQGSIAYRYSAATADSADF</sequence>
<comment type="caution">
    <text evidence="1">The sequence shown here is derived from an EMBL/GenBank/DDBJ whole genome shotgun (WGS) entry which is preliminary data.</text>
</comment>
<accession>A0AAQ4E5E2</accession>
<evidence type="ECO:0000313" key="2">
    <source>
        <dbReference type="Proteomes" id="UP001321473"/>
    </source>
</evidence>
<organism evidence="1 2">
    <name type="scientific">Amblyomma americanum</name>
    <name type="common">Lone star tick</name>
    <dbReference type="NCBI Taxonomy" id="6943"/>
    <lineage>
        <taxon>Eukaryota</taxon>
        <taxon>Metazoa</taxon>
        <taxon>Ecdysozoa</taxon>
        <taxon>Arthropoda</taxon>
        <taxon>Chelicerata</taxon>
        <taxon>Arachnida</taxon>
        <taxon>Acari</taxon>
        <taxon>Parasitiformes</taxon>
        <taxon>Ixodida</taxon>
        <taxon>Ixodoidea</taxon>
        <taxon>Ixodidae</taxon>
        <taxon>Amblyomminae</taxon>
        <taxon>Amblyomma</taxon>
    </lineage>
</organism>
<keyword evidence="2" id="KW-1185">Reference proteome</keyword>
<name>A0AAQ4E5E2_AMBAM</name>
<proteinExistence type="predicted"/>
<dbReference type="AlphaFoldDB" id="A0AAQ4E5E2"/>